<keyword evidence="1" id="KW-0732">Signal</keyword>
<protein>
    <recommendedName>
        <fullName evidence="2">Fibronectin type-III domain-containing protein</fullName>
    </recommendedName>
</protein>
<proteinExistence type="predicted"/>
<dbReference type="Gene3D" id="2.60.40.10">
    <property type="entry name" value="Immunoglobulins"/>
    <property type="match status" value="2"/>
</dbReference>
<organism evidence="3 4">
    <name type="scientific">Robertkochia marina</name>
    <dbReference type="NCBI Taxonomy" id="1227945"/>
    <lineage>
        <taxon>Bacteria</taxon>
        <taxon>Pseudomonadati</taxon>
        <taxon>Bacteroidota</taxon>
        <taxon>Flavobacteriia</taxon>
        <taxon>Flavobacteriales</taxon>
        <taxon>Flavobacteriaceae</taxon>
        <taxon>Robertkochia</taxon>
    </lineage>
</organism>
<dbReference type="RefSeq" id="WP_136335120.1">
    <property type="nucleotide sequence ID" value="NZ_QXMP01000002.1"/>
</dbReference>
<name>A0A4S3M423_9FLAO</name>
<feature type="domain" description="Fibronectin type-III" evidence="2">
    <location>
        <begin position="144"/>
        <end position="233"/>
    </location>
</feature>
<evidence type="ECO:0000259" key="2">
    <source>
        <dbReference type="PROSITE" id="PS50853"/>
    </source>
</evidence>
<dbReference type="Proteomes" id="UP000305939">
    <property type="component" value="Unassembled WGS sequence"/>
</dbReference>
<dbReference type="AlphaFoldDB" id="A0A4S3M423"/>
<comment type="caution">
    <text evidence="3">The sequence shown here is derived from an EMBL/GenBank/DDBJ whole genome shotgun (WGS) entry which is preliminary data.</text>
</comment>
<feature type="chain" id="PRO_5020293632" description="Fibronectin type-III domain-containing protein" evidence="1">
    <location>
        <begin position="21"/>
        <end position="233"/>
    </location>
</feature>
<reference evidence="3 4" key="1">
    <citation type="submission" date="2019-04" db="EMBL/GenBank/DDBJ databases">
        <title>Draft genome sequence of Robertkochia marina CC-AMO-30D.</title>
        <authorList>
            <person name="Hameed A."/>
            <person name="Lin S.-Y."/>
            <person name="Shahina M."/>
            <person name="Lai W.-A."/>
            <person name="Young C.-C."/>
        </authorList>
    </citation>
    <scope>NUCLEOTIDE SEQUENCE [LARGE SCALE GENOMIC DNA]</scope>
    <source>
        <strain evidence="3 4">CC-AMO-30D</strain>
    </source>
</reference>
<dbReference type="InterPro" id="IPR036116">
    <property type="entry name" value="FN3_sf"/>
</dbReference>
<feature type="signal peptide" evidence="1">
    <location>
        <begin position="1"/>
        <end position="20"/>
    </location>
</feature>
<dbReference type="PROSITE" id="PS51257">
    <property type="entry name" value="PROKAR_LIPOPROTEIN"/>
    <property type="match status" value="1"/>
</dbReference>
<dbReference type="PROSITE" id="PS50853">
    <property type="entry name" value="FN3"/>
    <property type="match status" value="1"/>
</dbReference>
<dbReference type="SUPFAM" id="SSF49265">
    <property type="entry name" value="Fibronectin type III"/>
    <property type="match status" value="1"/>
</dbReference>
<evidence type="ECO:0000313" key="4">
    <source>
        <dbReference type="Proteomes" id="UP000305939"/>
    </source>
</evidence>
<evidence type="ECO:0000313" key="3">
    <source>
        <dbReference type="EMBL" id="THD69630.1"/>
    </source>
</evidence>
<dbReference type="InterPro" id="IPR013783">
    <property type="entry name" value="Ig-like_fold"/>
</dbReference>
<dbReference type="OrthoDB" id="789771at2"/>
<keyword evidence="4" id="KW-1185">Reference proteome</keyword>
<dbReference type="EMBL" id="SSMC01000001">
    <property type="protein sequence ID" value="THD69630.1"/>
    <property type="molecule type" value="Genomic_DNA"/>
</dbReference>
<dbReference type="Pfam" id="PF00041">
    <property type="entry name" value="fn3"/>
    <property type="match status" value="1"/>
</dbReference>
<accession>A0A4S3M423</accession>
<sequence>MRTTGYIFLLALVLSLFSCGGDESPAGPPESPRLVFPENNSECLEGEVSAQSPNISTIQFRWEASSGASGYTLTIRNLNSGVTITESTTSTSFPVTLIRGTPYAWSVRANSETTSSPESATWKFFNAGDGVTSYAPFPADLIYPKSGATVNLDASGSLELRWEGADVDNDIAAYEVLFDTQDPPVTNIGGNGPAESLMVNALQPGTTYYWRIITTDESGNRSTSEVSQFATAN</sequence>
<gene>
    <name evidence="3" type="ORF">E7Z59_04705</name>
</gene>
<evidence type="ECO:0000256" key="1">
    <source>
        <dbReference type="SAM" id="SignalP"/>
    </source>
</evidence>
<dbReference type="InterPro" id="IPR003961">
    <property type="entry name" value="FN3_dom"/>
</dbReference>